<feature type="region of interest" description="Disordered" evidence="1">
    <location>
        <begin position="1"/>
        <end position="96"/>
    </location>
</feature>
<feature type="transmembrane region" description="Helical" evidence="2">
    <location>
        <begin position="105"/>
        <end position="123"/>
    </location>
</feature>
<feature type="compositionally biased region" description="Basic and acidic residues" evidence="1">
    <location>
        <begin position="633"/>
        <end position="651"/>
    </location>
</feature>
<keyword evidence="2" id="KW-1133">Transmembrane helix</keyword>
<evidence type="ECO:0000313" key="3">
    <source>
        <dbReference type="EMBL" id="GAA3386708.1"/>
    </source>
</evidence>
<evidence type="ECO:0000256" key="2">
    <source>
        <dbReference type="SAM" id="Phobius"/>
    </source>
</evidence>
<organism evidence="3 4">
    <name type="scientific">Cryptosporangium minutisporangium</name>
    <dbReference type="NCBI Taxonomy" id="113569"/>
    <lineage>
        <taxon>Bacteria</taxon>
        <taxon>Bacillati</taxon>
        <taxon>Actinomycetota</taxon>
        <taxon>Actinomycetes</taxon>
        <taxon>Cryptosporangiales</taxon>
        <taxon>Cryptosporangiaceae</taxon>
        <taxon>Cryptosporangium</taxon>
    </lineage>
</organism>
<protein>
    <submittedName>
        <fullName evidence="3">Uncharacterized protein</fullName>
    </submittedName>
</protein>
<comment type="caution">
    <text evidence="3">The sequence shown here is derived from an EMBL/GenBank/DDBJ whole genome shotgun (WGS) entry which is preliminary data.</text>
</comment>
<feature type="transmembrane region" description="Helical" evidence="2">
    <location>
        <begin position="129"/>
        <end position="149"/>
    </location>
</feature>
<keyword evidence="2" id="KW-0812">Transmembrane</keyword>
<feature type="compositionally biased region" description="Polar residues" evidence="1">
    <location>
        <begin position="487"/>
        <end position="507"/>
    </location>
</feature>
<dbReference type="EMBL" id="BAAAYN010000017">
    <property type="protein sequence ID" value="GAA3386708.1"/>
    <property type="molecule type" value="Genomic_DNA"/>
</dbReference>
<evidence type="ECO:0000256" key="1">
    <source>
        <dbReference type="SAM" id="MobiDB-lite"/>
    </source>
</evidence>
<feature type="compositionally biased region" description="Pro residues" evidence="1">
    <location>
        <begin position="76"/>
        <end position="85"/>
    </location>
</feature>
<feature type="compositionally biased region" description="Basic and acidic residues" evidence="1">
    <location>
        <begin position="229"/>
        <end position="253"/>
    </location>
</feature>
<evidence type="ECO:0000313" key="4">
    <source>
        <dbReference type="Proteomes" id="UP001501676"/>
    </source>
</evidence>
<sequence>MSGYRGVVDPQSARSVEVDEPTTDSVEPSTDVRKPGEPSGVDANASDKTGDMPAGEASGSPRTRTPGERLANLDRMPPPHLPPPERGGSESAPTTNDFRRHVGKLFWVGVAIAPIAALLLVLGNGVGPLRAAAVLAVFSVVIIGLSVVLRDDAAMVKDDVEDQLRTEVDRLRADIDSLRRGVEVSVHRELERVHRELEATRRDSVLRAESTRLNRLTGALPAAEDDYPVDGRYRGNDSRSRAERRAITAREEATSVNLPSPDPGYDWFGGTEEENADGRGGAPGAPGAARQEPIRYQAGTYGSARTPGDPAAPEAPAGNRPRRPAAGAPVPGGKPTGTEYGRRRADVDDVGDPANQGHPGGRRQTYQAGTYAPGSSASPASYDPEVEDTSGRRRSGRRRAPEDDQAPSYELIDYDDAPPVYTPQRLDAGVYGSRTTADGADAAEKRPEGAPGEAGTIDYSEFWARSGSPSAPQPAAEPESRRDGELSSASEWSSWRETSNSWDTGSQRYDRDDPHVITGAITGDVFDVPYTVGGRSLSEPAFGAEPGFGSGNGFAAGDSFGSGNGFGSQRWDELPDVPPAPTWPPASEHRGSSSADQASAEFELPSLEHLPPAGGNAAPDESSGSGGRHARHASADDDRGPHQPWERSRSW</sequence>
<accession>A0ABP6SVT8</accession>
<keyword evidence="4" id="KW-1185">Reference proteome</keyword>
<feature type="compositionally biased region" description="Gly residues" evidence="1">
    <location>
        <begin position="546"/>
        <end position="566"/>
    </location>
</feature>
<reference evidence="4" key="1">
    <citation type="journal article" date="2019" name="Int. J. Syst. Evol. Microbiol.">
        <title>The Global Catalogue of Microorganisms (GCM) 10K type strain sequencing project: providing services to taxonomists for standard genome sequencing and annotation.</title>
        <authorList>
            <consortium name="The Broad Institute Genomics Platform"/>
            <consortium name="The Broad Institute Genome Sequencing Center for Infectious Disease"/>
            <person name="Wu L."/>
            <person name="Ma J."/>
        </authorList>
    </citation>
    <scope>NUCLEOTIDE SEQUENCE [LARGE SCALE GENOMIC DNA]</scope>
    <source>
        <strain evidence="4">JCM 9458</strain>
    </source>
</reference>
<feature type="region of interest" description="Disordered" evidence="1">
    <location>
        <begin position="224"/>
        <end position="651"/>
    </location>
</feature>
<proteinExistence type="predicted"/>
<gene>
    <name evidence="3" type="ORF">GCM10020369_26140</name>
</gene>
<keyword evidence="2" id="KW-0472">Membrane</keyword>
<dbReference type="Proteomes" id="UP001501676">
    <property type="component" value="Unassembled WGS sequence"/>
</dbReference>
<feature type="compositionally biased region" description="Low complexity" evidence="1">
    <location>
        <begin position="307"/>
        <end position="333"/>
    </location>
</feature>
<feature type="compositionally biased region" description="Low complexity" evidence="1">
    <location>
        <begin position="368"/>
        <end position="382"/>
    </location>
</feature>
<feature type="compositionally biased region" description="Low complexity" evidence="1">
    <location>
        <begin position="464"/>
        <end position="477"/>
    </location>
</feature>
<name>A0ABP6SVT8_9ACTN</name>